<dbReference type="EMBL" id="MABQ02000009">
    <property type="protein sequence ID" value="PCD25914.1"/>
    <property type="molecule type" value="Genomic_DNA"/>
</dbReference>
<evidence type="ECO:0000313" key="6">
    <source>
        <dbReference type="Proteomes" id="UP000219602"/>
    </source>
</evidence>
<dbReference type="Pfam" id="PF00172">
    <property type="entry name" value="Zn_clus"/>
    <property type="match status" value="1"/>
</dbReference>
<proteinExistence type="predicted"/>
<dbReference type="SMART" id="SM00906">
    <property type="entry name" value="Fungal_trans"/>
    <property type="match status" value="1"/>
</dbReference>
<dbReference type="PROSITE" id="PS50048">
    <property type="entry name" value="ZN2_CY6_FUNGAL_2"/>
    <property type="match status" value="1"/>
</dbReference>
<dbReference type="GO" id="GO:0008270">
    <property type="term" value="F:zinc ion binding"/>
    <property type="evidence" value="ECO:0007669"/>
    <property type="project" value="InterPro"/>
</dbReference>
<dbReference type="PROSITE" id="PS00463">
    <property type="entry name" value="ZN2_CY6_FUNGAL_1"/>
    <property type="match status" value="1"/>
</dbReference>
<keyword evidence="1" id="KW-0479">Metal-binding</keyword>
<protein>
    <recommendedName>
        <fullName evidence="4">Zn(2)-C6 fungal-type domain-containing protein</fullName>
    </recommendedName>
</protein>
<feature type="domain" description="Zn(2)-C6 fungal-type" evidence="4">
    <location>
        <begin position="33"/>
        <end position="63"/>
    </location>
</feature>
<dbReference type="PANTHER" id="PTHR47655">
    <property type="entry name" value="QUINIC ACID UTILIZATION ACTIVATOR"/>
    <property type="match status" value="1"/>
</dbReference>
<dbReference type="InterPro" id="IPR007219">
    <property type="entry name" value="XnlR_reg_dom"/>
</dbReference>
<dbReference type="GO" id="GO:0006351">
    <property type="term" value="P:DNA-templated transcription"/>
    <property type="evidence" value="ECO:0007669"/>
    <property type="project" value="InterPro"/>
</dbReference>
<dbReference type="CDD" id="cd12148">
    <property type="entry name" value="fungal_TF_MHR"/>
    <property type="match status" value="1"/>
</dbReference>
<dbReference type="InterPro" id="IPR036864">
    <property type="entry name" value="Zn2-C6_fun-type_DNA-bd_sf"/>
</dbReference>
<dbReference type="GO" id="GO:0045944">
    <property type="term" value="P:positive regulation of transcription by RNA polymerase II"/>
    <property type="evidence" value="ECO:0007669"/>
    <property type="project" value="TreeGrafter"/>
</dbReference>
<feature type="compositionally biased region" description="Low complexity" evidence="3">
    <location>
        <begin position="1"/>
        <end position="16"/>
    </location>
</feature>
<comment type="caution">
    <text evidence="5">The sequence shown here is derived from an EMBL/GenBank/DDBJ whole genome shotgun (WGS) entry which is preliminary data.</text>
</comment>
<evidence type="ECO:0000256" key="1">
    <source>
        <dbReference type="ARBA" id="ARBA00022723"/>
    </source>
</evidence>
<evidence type="ECO:0000256" key="2">
    <source>
        <dbReference type="ARBA" id="ARBA00023242"/>
    </source>
</evidence>
<dbReference type="Pfam" id="PF04082">
    <property type="entry name" value="Fungal_trans"/>
    <property type="match status" value="1"/>
</dbReference>
<dbReference type="InterPro" id="IPR001138">
    <property type="entry name" value="Zn2Cys6_DnaBD"/>
</dbReference>
<dbReference type="Gene3D" id="4.10.240.10">
    <property type="entry name" value="Zn(2)-C6 fungal-type DNA-binding domain"/>
    <property type="match status" value="1"/>
</dbReference>
<evidence type="ECO:0000259" key="4">
    <source>
        <dbReference type="PROSITE" id="PS50048"/>
    </source>
</evidence>
<sequence>MAITVTDTTSTTAEPTVKAKRTRVNKRKRVSRACNYCRIRKHRCDGTHPTCSRCSAIHQPCSYGSDNKKRGLPTGYVHALELLWSLVFTVVPNSTNIVKGLMSDIQFSLDSCLRLVMENPYIKDSETLKQAWDESGVQKQLDQLLSDIQESNTAGESLANTDKTKSEVIDTPPSLSFEAIRSVSGDISMDNSHPVHSYNAESPMISRSKMLEATPQKYPGSTIIFTQRVKRLLDGYFARTHPWLLIVQKYKMLELIYTPSRNTQTEKGNKATLWAVLAYSSLQESRDTSTTVDHRESLPTPEQVYAKARQQIPNEETSLPGYAQAFLILNLFKLDKEDVAACWYLIGQAVRICLNLDTISAFEGRLDSEGGDDSHEWRLLLSCFVLDTIVSCQLRKPPHLRTEDAYFSSTLAETGPDEWESQAVSFVKSRNTSPTYQPSRAISIFNQYVGVIRILNDAMLDPMTSDYLCIKNLLALRHWQDHVPQHCVLSAPPGQDRLGPVSSSSLQVVNLHLAFKSTAIFLKMQQSLLSEKGLMSTQSVTVTSPSIDCLISSFERDFGVFSIPAIFKRYKVIGSRDTTYFADSGSSPDPKTTHSDDLREFQFSIMSNEPFPACLPTPAGTSEYANIETGSYGLYSAPAQTCRTEEGDLSTNIHTSIPDITYEHDKETWRQIFGSVELSEAGITNPRYEGELDYLNGMGW</sequence>
<dbReference type="CDD" id="cd00067">
    <property type="entry name" value="GAL4"/>
    <property type="match status" value="1"/>
</dbReference>
<dbReference type="GO" id="GO:0003677">
    <property type="term" value="F:DNA binding"/>
    <property type="evidence" value="ECO:0007669"/>
    <property type="project" value="InterPro"/>
</dbReference>
<reference evidence="5 6" key="1">
    <citation type="journal article" date="2016" name="Environ. Microbiol.">
        <title>Effector profiles distinguish formae speciales of Fusarium oxysporum.</title>
        <authorList>
            <person name="van Dam P."/>
            <person name="Fokkens L."/>
            <person name="Schmidt S.M."/>
            <person name="Linmans J.H."/>
            <person name="Kistler H.C."/>
            <person name="Ma L.J."/>
            <person name="Rep M."/>
        </authorList>
    </citation>
    <scope>NUCLEOTIDE SEQUENCE [LARGE SCALE GENOMIC DNA]</scope>
    <source>
        <strain evidence="5 6">Forc016</strain>
    </source>
</reference>
<accession>A0A2H3GGN7</accession>
<feature type="region of interest" description="Disordered" evidence="3">
    <location>
        <begin position="1"/>
        <end position="24"/>
    </location>
</feature>
<dbReference type="GO" id="GO:0000981">
    <property type="term" value="F:DNA-binding transcription factor activity, RNA polymerase II-specific"/>
    <property type="evidence" value="ECO:0007669"/>
    <property type="project" value="InterPro"/>
</dbReference>
<name>A0A2H3GGN7_FUSOX</name>
<dbReference type="SMART" id="SM00066">
    <property type="entry name" value="GAL4"/>
    <property type="match status" value="1"/>
</dbReference>
<dbReference type="SUPFAM" id="SSF57701">
    <property type="entry name" value="Zn2/Cys6 DNA-binding domain"/>
    <property type="match status" value="1"/>
</dbReference>
<organism evidence="5 6">
    <name type="scientific">Fusarium oxysporum f. sp. radicis-cucumerinum</name>
    <dbReference type="NCBI Taxonomy" id="327505"/>
    <lineage>
        <taxon>Eukaryota</taxon>
        <taxon>Fungi</taxon>
        <taxon>Dikarya</taxon>
        <taxon>Ascomycota</taxon>
        <taxon>Pezizomycotina</taxon>
        <taxon>Sordariomycetes</taxon>
        <taxon>Hypocreomycetidae</taxon>
        <taxon>Hypocreales</taxon>
        <taxon>Nectriaceae</taxon>
        <taxon>Fusarium</taxon>
        <taxon>Fusarium oxysporum species complex</taxon>
    </lineage>
</organism>
<reference evidence="5 6" key="2">
    <citation type="journal article" date="2017" name="Sci. Rep.">
        <title>A mobile pathogenicity chromosome in Fusarium oxysporum for infection of multiple cucurbit species.</title>
        <authorList>
            <person name="van Dam P."/>
            <person name="Fokkens L."/>
            <person name="Ayukawa Y."/>
            <person name="van der Gragt M."/>
            <person name="Ter Horst A."/>
            <person name="Brankovics B."/>
            <person name="Houterman P.M."/>
            <person name="Arie T."/>
            <person name="Rep M."/>
        </authorList>
    </citation>
    <scope>NUCLEOTIDE SEQUENCE [LARGE SCALE GENOMIC DNA]</scope>
    <source>
        <strain evidence="5 6">Forc016</strain>
    </source>
</reference>
<evidence type="ECO:0000256" key="3">
    <source>
        <dbReference type="SAM" id="MobiDB-lite"/>
    </source>
</evidence>
<dbReference type="PANTHER" id="PTHR47655:SF2">
    <property type="entry name" value="QUINIC ACID UTILIZATION ACTIVATOR"/>
    <property type="match status" value="1"/>
</dbReference>
<gene>
    <name evidence="5" type="ORF">AU210_012348</name>
</gene>
<dbReference type="InterPro" id="IPR052783">
    <property type="entry name" value="Metabolic/Drug-Res_Regulator"/>
</dbReference>
<dbReference type="AlphaFoldDB" id="A0A2H3GGN7"/>
<evidence type="ECO:0000313" key="5">
    <source>
        <dbReference type="EMBL" id="PCD25914.1"/>
    </source>
</evidence>
<keyword evidence="2" id="KW-0539">Nucleus</keyword>
<dbReference type="Proteomes" id="UP000219602">
    <property type="component" value="Chromosome 11"/>
</dbReference>